<organism evidence="2 3">
    <name type="scientific">Skermanella stibiiresistens SB22</name>
    <dbReference type="NCBI Taxonomy" id="1385369"/>
    <lineage>
        <taxon>Bacteria</taxon>
        <taxon>Pseudomonadati</taxon>
        <taxon>Pseudomonadota</taxon>
        <taxon>Alphaproteobacteria</taxon>
        <taxon>Rhodospirillales</taxon>
        <taxon>Azospirillaceae</taxon>
        <taxon>Skermanella</taxon>
    </lineage>
</organism>
<keyword evidence="2" id="KW-0808">Transferase</keyword>
<dbReference type="CDD" id="cd02440">
    <property type="entry name" value="AdoMet_MTases"/>
    <property type="match status" value="1"/>
</dbReference>
<dbReference type="Pfam" id="PF13649">
    <property type="entry name" value="Methyltransf_25"/>
    <property type="match status" value="1"/>
</dbReference>
<gene>
    <name evidence="2" type="ORF">N825_02625</name>
</gene>
<dbReference type="OrthoDB" id="5298787at2"/>
<name>W9HDG8_9PROT</name>
<protein>
    <submittedName>
        <fullName evidence="2">SAM-dependent methyltransferase PhcB</fullName>
    </submittedName>
</protein>
<comment type="caution">
    <text evidence="2">The sequence shown here is derived from an EMBL/GenBank/DDBJ whole genome shotgun (WGS) entry which is preliminary data.</text>
</comment>
<keyword evidence="2" id="KW-0489">Methyltransferase</keyword>
<dbReference type="RefSeq" id="WP_037446646.1">
    <property type="nucleotide sequence ID" value="NZ_AVFL01000001.1"/>
</dbReference>
<dbReference type="GO" id="GO:0032259">
    <property type="term" value="P:methylation"/>
    <property type="evidence" value="ECO:0007669"/>
    <property type="project" value="UniProtKB-KW"/>
</dbReference>
<dbReference type="STRING" id="1385369.N825_02625"/>
<dbReference type="PATRIC" id="fig|1385369.3.peg.520"/>
<reference evidence="2 3" key="1">
    <citation type="submission" date="2013-08" db="EMBL/GenBank/DDBJ databases">
        <title>The genome sequence of Skermanella stibiiresistens.</title>
        <authorList>
            <person name="Zhu W."/>
            <person name="Wang G."/>
        </authorList>
    </citation>
    <scope>NUCLEOTIDE SEQUENCE [LARGE SCALE GENOMIC DNA]</scope>
    <source>
        <strain evidence="2 3">SB22</strain>
    </source>
</reference>
<dbReference type="GO" id="GO:0008168">
    <property type="term" value="F:methyltransferase activity"/>
    <property type="evidence" value="ECO:0007669"/>
    <property type="project" value="UniProtKB-KW"/>
</dbReference>
<dbReference type="EMBL" id="AVFL01000001">
    <property type="protein sequence ID" value="EWY42766.1"/>
    <property type="molecule type" value="Genomic_DNA"/>
</dbReference>
<feature type="domain" description="Methyltransferase" evidence="1">
    <location>
        <begin position="35"/>
        <end position="126"/>
    </location>
</feature>
<dbReference type="SUPFAM" id="SSF53335">
    <property type="entry name" value="S-adenosyl-L-methionine-dependent methyltransferases"/>
    <property type="match status" value="1"/>
</dbReference>
<evidence type="ECO:0000313" key="3">
    <source>
        <dbReference type="Proteomes" id="UP000019486"/>
    </source>
</evidence>
<keyword evidence="3" id="KW-1185">Reference proteome</keyword>
<dbReference type="Gene3D" id="3.40.50.150">
    <property type="entry name" value="Vaccinia Virus protein VP39"/>
    <property type="match status" value="1"/>
</dbReference>
<dbReference type="Proteomes" id="UP000019486">
    <property type="component" value="Unassembled WGS sequence"/>
</dbReference>
<dbReference type="AlphaFoldDB" id="W9HDG8"/>
<evidence type="ECO:0000259" key="1">
    <source>
        <dbReference type="Pfam" id="PF13649"/>
    </source>
</evidence>
<dbReference type="InterPro" id="IPR041698">
    <property type="entry name" value="Methyltransf_25"/>
</dbReference>
<evidence type="ECO:0000313" key="2">
    <source>
        <dbReference type="EMBL" id="EWY42766.1"/>
    </source>
</evidence>
<sequence length="204" mass="21604">MTTKSPSPVTAVPSASTPSAWVTRFAGLVPPEGRVLDVACGGGRHTRLFAGLGHPVTAIDRDLAGVADLAGSSRPDGSGIELIEADLQDGNPWPLEPDRLFAGVVVTNYLHRPLFPALLDLLEPGGVLIYETFAWGNERFGKPSSPAFLLEQGELLDRVVGRLQVVAFEQGVVDQPKPAVVQRLCAVASALPHALPDPIPNHTK</sequence>
<accession>W9HDG8</accession>
<proteinExistence type="predicted"/>
<dbReference type="InterPro" id="IPR029063">
    <property type="entry name" value="SAM-dependent_MTases_sf"/>
</dbReference>